<dbReference type="InterPro" id="IPR013752">
    <property type="entry name" value="KPA_reductase"/>
</dbReference>
<organism evidence="9 10">
    <name type="scientific">Coprinellus micaceus</name>
    <name type="common">Glistening ink-cap mushroom</name>
    <name type="synonym">Coprinus micaceus</name>
    <dbReference type="NCBI Taxonomy" id="71717"/>
    <lineage>
        <taxon>Eukaryota</taxon>
        <taxon>Fungi</taxon>
        <taxon>Dikarya</taxon>
        <taxon>Basidiomycota</taxon>
        <taxon>Agaricomycotina</taxon>
        <taxon>Agaricomycetes</taxon>
        <taxon>Agaricomycetidae</taxon>
        <taxon>Agaricales</taxon>
        <taxon>Agaricineae</taxon>
        <taxon>Psathyrellaceae</taxon>
        <taxon>Coprinellus</taxon>
    </lineage>
</organism>
<reference evidence="9 10" key="1">
    <citation type="journal article" date="2019" name="Nat. Ecol. Evol.">
        <title>Megaphylogeny resolves global patterns of mushroom evolution.</title>
        <authorList>
            <person name="Varga T."/>
            <person name="Krizsan K."/>
            <person name="Foldi C."/>
            <person name="Dima B."/>
            <person name="Sanchez-Garcia M."/>
            <person name="Sanchez-Ramirez S."/>
            <person name="Szollosi G.J."/>
            <person name="Szarkandi J.G."/>
            <person name="Papp V."/>
            <person name="Albert L."/>
            <person name="Andreopoulos W."/>
            <person name="Angelini C."/>
            <person name="Antonin V."/>
            <person name="Barry K.W."/>
            <person name="Bougher N.L."/>
            <person name="Buchanan P."/>
            <person name="Buyck B."/>
            <person name="Bense V."/>
            <person name="Catcheside P."/>
            <person name="Chovatia M."/>
            <person name="Cooper J."/>
            <person name="Damon W."/>
            <person name="Desjardin D."/>
            <person name="Finy P."/>
            <person name="Geml J."/>
            <person name="Haridas S."/>
            <person name="Hughes K."/>
            <person name="Justo A."/>
            <person name="Karasinski D."/>
            <person name="Kautmanova I."/>
            <person name="Kiss B."/>
            <person name="Kocsube S."/>
            <person name="Kotiranta H."/>
            <person name="LaButti K.M."/>
            <person name="Lechner B.E."/>
            <person name="Liimatainen K."/>
            <person name="Lipzen A."/>
            <person name="Lukacs Z."/>
            <person name="Mihaltcheva S."/>
            <person name="Morgado L.N."/>
            <person name="Niskanen T."/>
            <person name="Noordeloos M.E."/>
            <person name="Ohm R.A."/>
            <person name="Ortiz-Santana B."/>
            <person name="Ovrebo C."/>
            <person name="Racz N."/>
            <person name="Riley R."/>
            <person name="Savchenko A."/>
            <person name="Shiryaev A."/>
            <person name="Soop K."/>
            <person name="Spirin V."/>
            <person name="Szebenyi C."/>
            <person name="Tomsovsky M."/>
            <person name="Tulloss R.E."/>
            <person name="Uehling J."/>
            <person name="Grigoriev I.V."/>
            <person name="Vagvolgyi C."/>
            <person name="Papp T."/>
            <person name="Martin F.M."/>
            <person name="Miettinen O."/>
            <person name="Hibbett D.S."/>
            <person name="Nagy L.G."/>
        </authorList>
    </citation>
    <scope>NUCLEOTIDE SEQUENCE [LARGE SCALE GENOMIC DNA]</scope>
    <source>
        <strain evidence="9 10">FP101781</strain>
    </source>
</reference>
<dbReference type="SUPFAM" id="SSF51735">
    <property type="entry name" value="NAD(P)-binding Rossmann-fold domains"/>
    <property type="match status" value="1"/>
</dbReference>
<evidence type="ECO:0000259" key="8">
    <source>
        <dbReference type="Pfam" id="PF08546"/>
    </source>
</evidence>
<dbReference type="Pfam" id="PF02558">
    <property type="entry name" value="ApbA"/>
    <property type="match status" value="1"/>
</dbReference>
<evidence type="ECO:0000313" key="10">
    <source>
        <dbReference type="Proteomes" id="UP000298030"/>
    </source>
</evidence>
<dbReference type="GO" id="GO:0050661">
    <property type="term" value="F:NADP binding"/>
    <property type="evidence" value="ECO:0007669"/>
    <property type="project" value="TreeGrafter"/>
</dbReference>
<feature type="region of interest" description="Disordered" evidence="6">
    <location>
        <begin position="62"/>
        <end position="96"/>
    </location>
</feature>
<keyword evidence="3" id="KW-0521">NADP</keyword>
<evidence type="ECO:0000259" key="7">
    <source>
        <dbReference type="Pfam" id="PF02558"/>
    </source>
</evidence>
<dbReference type="GO" id="GO:0005739">
    <property type="term" value="C:mitochondrion"/>
    <property type="evidence" value="ECO:0007669"/>
    <property type="project" value="TreeGrafter"/>
</dbReference>
<comment type="similarity">
    <text evidence="1">Belongs to the ketopantoate reductase family.</text>
</comment>
<sequence>MRFHVLGLGPIGTLLAHNLRRAIPRNPEIVLIHRNQEQALAAQRWGNALSVETNGVITHSRGFSPEVFEEPELDPTSRTPRRPTRDSGNTLHPHDATPIQSLFISAKAQQTLPAIQRLQSRLSSLSTIVLLQNGMGIYEELVNRVFPEPEHRPHFILATNNHGAYMAPDHRRVIHAGLGSIEFGIVPDEMGRDYEASTSKDPLANLSINDITKPGDPDYERYKYLRSTVAALQLLEDLNVSWKPISHIQLTMRRKLVVNSVINPLTALMRCRNGEILQSPAGKALMSRVCQEAANVFAAQMEAETMVGEDEDFPRLPPMLMAKNLEQEVTRVANLTANNKSSMLTDVEKGRSTELDYINGYIMRLGALYKVPVPTTTTLYHLIKMRTSPPLDQAW</sequence>
<evidence type="ECO:0000256" key="3">
    <source>
        <dbReference type="ARBA" id="ARBA00022857"/>
    </source>
</evidence>
<dbReference type="InterPro" id="IPR050838">
    <property type="entry name" value="Ketopantoate_reductase"/>
</dbReference>
<dbReference type="InterPro" id="IPR013332">
    <property type="entry name" value="KPR_N"/>
</dbReference>
<feature type="domain" description="Ketopantoate reductase N-terminal" evidence="7">
    <location>
        <begin position="3"/>
        <end position="186"/>
    </location>
</feature>
<dbReference type="InterPro" id="IPR013328">
    <property type="entry name" value="6PGD_dom2"/>
</dbReference>
<comment type="caution">
    <text evidence="9">The sequence shown here is derived from an EMBL/GenBank/DDBJ whole genome shotgun (WGS) entry which is preliminary data.</text>
</comment>
<accession>A0A4Y7TY10</accession>
<dbReference type="EMBL" id="QPFP01000002">
    <property type="protein sequence ID" value="TEB38864.1"/>
    <property type="molecule type" value="Genomic_DNA"/>
</dbReference>
<feature type="domain" description="Ketopantoate reductase C-terminal" evidence="8">
    <location>
        <begin position="248"/>
        <end position="385"/>
    </location>
</feature>
<evidence type="ECO:0000256" key="6">
    <source>
        <dbReference type="SAM" id="MobiDB-lite"/>
    </source>
</evidence>
<dbReference type="STRING" id="71717.A0A4Y7TY10"/>
<keyword evidence="10" id="KW-1185">Reference proteome</keyword>
<dbReference type="Gene3D" id="3.40.50.720">
    <property type="entry name" value="NAD(P)-binding Rossmann-like Domain"/>
    <property type="match status" value="1"/>
</dbReference>
<dbReference type="Pfam" id="PF08546">
    <property type="entry name" value="ApbA_C"/>
    <property type="match status" value="1"/>
</dbReference>
<dbReference type="InterPro" id="IPR003710">
    <property type="entry name" value="ApbA"/>
</dbReference>
<dbReference type="InterPro" id="IPR008927">
    <property type="entry name" value="6-PGluconate_DH-like_C_sf"/>
</dbReference>
<proteinExistence type="inferred from homology"/>
<dbReference type="OrthoDB" id="73846at2759"/>
<evidence type="ECO:0000256" key="2">
    <source>
        <dbReference type="ARBA" id="ARBA00013014"/>
    </source>
</evidence>
<dbReference type="PANTHER" id="PTHR43765:SF2">
    <property type="entry name" value="2-DEHYDROPANTOATE 2-REDUCTASE"/>
    <property type="match status" value="1"/>
</dbReference>
<dbReference type="SUPFAM" id="SSF48179">
    <property type="entry name" value="6-phosphogluconate dehydrogenase C-terminal domain-like"/>
    <property type="match status" value="1"/>
</dbReference>
<dbReference type="Gene3D" id="1.10.1040.10">
    <property type="entry name" value="N-(1-d-carboxylethyl)-l-norvaline Dehydrogenase, domain 2"/>
    <property type="match status" value="1"/>
</dbReference>
<dbReference type="NCBIfam" id="TIGR00745">
    <property type="entry name" value="apbA_panE"/>
    <property type="match status" value="1"/>
</dbReference>
<dbReference type="GO" id="GO:0008677">
    <property type="term" value="F:2-dehydropantoate 2-reductase activity"/>
    <property type="evidence" value="ECO:0007669"/>
    <property type="project" value="UniProtKB-EC"/>
</dbReference>
<evidence type="ECO:0000313" key="9">
    <source>
        <dbReference type="EMBL" id="TEB38864.1"/>
    </source>
</evidence>
<name>A0A4Y7TY10_COPMI</name>
<keyword evidence="4" id="KW-0560">Oxidoreductase</keyword>
<dbReference type="InterPro" id="IPR036291">
    <property type="entry name" value="NAD(P)-bd_dom_sf"/>
</dbReference>
<gene>
    <name evidence="9" type="ORF">FA13DRAFT_1724811</name>
</gene>
<dbReference type="EC" id="1.1.1.169" evidence="2"/>
<dbReference type="GO" id="GO:0015940">
    <property type="term" value="P:pantothenate biosynthetic process"/>
    <property type="evidence" value="ECO:0007669"/>
    <property type="project" value="InterPro"/>
</dbReference>
<dbReference type="PANTHER" id="PTHR43765">
    <property type="entry name" value="2-DEHYDROPANTOATE 2-REDUCTASE-RELATED"/>
    <property type="match status" value="1"/>
</dbReference>
<protein>
    <recommendedName>
        <fullName evidence="2">2-dehydropantoate 2-reductase</fullName>
        <ecNumber evidence="2">1.1.1.169</ecNumber>
    </recommendedName>
    <alternativeName>
        <fullName evidence="5">Ketopantoate reductase</fullName>
    </alternativeName>
</protein>
<evidence type="ECO:0000256" key="1">
    <source>
        <dbReference type="ARBA" id="ARBA00007870"/>
    </source>
</evidence>
<dbReference type="AlphaFoldDB" id="A0A4Y7TY10"/>
<evidence type="ECO:0000256" key="4">
    <source>
        <dbReference type="ARBA" id="ARBA00023002"/>
    </source>
</evidence>
<evidence type="ECO:0000256" key="5">
    <source>
        <dbReference type="ARBA" id="ARBA00032024"/>
    </source>
</evidence>
<dbReference type="Proteomes" id="UP000298030">
    <property type="component" value="Unassembled WGS sequence"/>
</dbReference>